<evidence type="ECO:0000313" key="2">
    <source>
        <dbReference type="EMBL" id="SDR37780.1"/>
    </source>
</evidence>
<reference evidence="3" key="1">
    <citation type="submission" date="2016-10" db="EMBL/GenBank/DDBJ databases">
        <authorList>
            <person name="Varghese N."/>
            <person name="Submissions S."/>
        </authorList>
    </citation>
    <scope>NUCLEOTIDE SEQUENCE [LARGE SCALE GENOMIC DNA]</scope>
    <source>
        <strain evidence="3">BS3775</strain>
    </source>
</reference>
<dbReference type="OrthoDB" id="9971122at2"/>
<feature type="region of interest" description="Disordered" evidence="1">
    <location>
        <begin position="1"/>
        <end position="22"/>
    </location>
</feature>
<keyword evidence="3" id="KW-1185">Reference proteome</keyword>
<dbReference type="RefSeq" id="WP_139204833.1">
    <property type="nucleotide sequence ID" value="NZ_FNKJ01000003.1"/>
</dbReference>
<accession>A0A1H1IJH3</accession>
<dbReference type="Proteomes" id="UP000199570">
    <property type="component" value="Unassembled WGS sequence"/>
</dbReference>
<gene>
    <name evidence="2" type="ORF">SAMN04490195_5497</name>
</gene>
<evidence type="ECO:0000313" key="3">
    <source>
        <dbReference type="Proteomes" id="UP000199570"/>
    </source>
</evidence>
<organism evidence="2 3">
    <name type="scientific">Pseudomonas moorei</name>
    <dbReference type="NCBI Taxonomy" id="395599"/>
    <lineage>
        <taxon>Bacteria</taxon>
        <taxon>Pseudomonadati</taxon>
        <taxon>Pseudomonadota</taxon>
        <taxon>Gammaproteobacteria</taxon>
        <taxon>Pseudomonadales</taxon>
        <taxon>Pseudomonadaceae</taxon>
        <taxon>Pseudomonas</taxon>
    </lineage>
</organism>
<sequence>MTGNDMSHQEKLTDSDTRFEPGVPISALDEKTRFDGEDFYKHLTAEFDVTEKAYQPLKELLAAYGIDPQDILGSEYQEEPGSPSRDDLMRFEQAKLTVLVRRMSARSKKWRPYVLFSKPSMSAVLGSKVPSSKRHKKNRDEMLQYYLAELKEGIPSSALDSAKPLLEKSINCELPGGIFEQRSMRMTKAVSDYLAALQRQLLVQNNRENGCADPLKGFAFWPTHVPPDYGAAKAVEFARKGFVSTLEGVPPDASRDMARVRLLKDHFLDAETSHWREMCELNKTLLDDFPIEITKLDLTATAGEILANVAQAFDVDVCELPDDLVGQAECLVRIYGQKHCPNTDMMSPYRKAYFDDLHVAHQTAIAAALLFSVQRTSRQVTLSLPGETHSKIYVHKAFLSALAASGVDLKESLDTNVQKLAFMEKHMDTKVLNYLTSLFSVASMADDGQSSHLKMEYLASHLNVKIDRTTLLAELPQLLKPYSCCLADELMAHFMTVLNKNTDNPLA</sequence>
<proteinExistence type="predicted"/>
<dbReference type="AlphaFoldDB" id="A0A1H1IJH3"/>
<feature type="compositionally biased region" description="Basic and acidic residues" evidence="1">
    <location>
        <begin position="7"/>
        <end position="19"/>
    </location>
</feature>
<dbReference type="EMBL" id="FNKJ01000003">
    <property type="protein sequence ID" value="SDR37780.1"/>
    <property type="molecule type" value="Genomic_DNA"/>
</dbReference>
<name>A0A1H1IJH3_9PSED</name>
<evidence type="ECO:0000256" key="1">
    <source>
        <dbReference type="SAM" id="MobiDB-lite"/>
    </source>
</evidence>
<protein>
    <submittedName>
        <fullName evidence="2">Uncharacterized protein</fullName>
    </submittedName>
</protein>